<dbReference type="Proteomes" id="UP000298327">
    <property type="component" value="Unassembled WGS sequence"/>
</dbReference>
<name>A0A4Y9YZ79_9AGAM</name>
<comment type="caution">
    <text evidence="2">The sequence shown here is derived from an EMBL/GenBank/DDBJ whole genome shotgun (WGS) entry which is preliminary data.</text>
</comment>
<protein>
    <recommendedName>
        <fullName evidence="4">DUF676 domain-containing protein</fullName>
    </recommendedName>
</protein>
<dbReference type="OrthoDB" id="5592486at2759"/>
<dbReference type="InterPro" id="IPR029058">
    <property type="entry name" value="AB_hydrolase_fold"/>
</dbReference>
<dbReference type="PANTHER" id="PTHR11440">
    <property type="entry name" value="LECITHIN-CHOLESTEROL ACYLTRANSFERASE-RELATED"/>
    <property type="match status" value="1"/>
</dbReference>
<feature type="compositionally biased region" description="Low complexity" evidence="1">
    <location>
        <begin position="370"/>
        <end position="382"/>
    </location>
</feature>
<reference evidence="2 3" key="1">
    <citation type="submission" date="2019-02" db="EMBL/GenBank/DDBJ databases">
        <title>Genome sequencing of the rare red list fungi Dentipellis fragilis.</title>
        <authorList>
            <person name="Buettner E."/>
            <person name="Kellner H."/>
        </authorList>
    </citation>
    <scope>NUCLEOTIDE SEQUENCE [LARGE SCALE GENOMIC DNA]</scope>
    <source>
        <strain evidence="2 3">DSM 105465</strain>
    </source>
</reference>
<proteinExistence type="predicted"/>
<keyword evidence="3" id="KW-1185">Reference proteome</keyword>
<accession>A0A4Y9YZ79</accession>
<sequence length="382" mass="41985">MHTVWFPAHFPIFLRRVVNVLSTFSIAHHYFRPLRAPSESNTEQSPLPWRAEKYLVPQLADLPREYAGQRERKGTHILHASSFSIPWPRLRWSSRLSLFGSTITDSHKPAQEDTDTSPPSPTSTPPRPAKPRPPPDTLHQLLQCPVLYDPLRAPRNPIVLCHGLYGFDVRGPSVFPSLRMHYWSSILGILRKTVGAEVIVTSVPGTGSIASRAQELHRFLEKRAPGRGLNLLAHSMGGLDCRQLITHIKPETYTPLSLTTVATPHRGSAFMDWCTEYLGLGRAHSQPPPAVTLSLASLPSSFTTMLLSLFDSPAYANLTTSFLTENFNPRTPDDPRVRYFSVGGARAPAKRVAPAVAAEARARRRGGAGRASATSSAGTTGS</sequence>
<feature type="region of interest" description="Disordered" evidence="1">
    <location>
        <begin position="104"/>
        <end position="136"/>
    </location>
</feature>
<evidence type="ECO:0000313" key="2">
    <source>
        <dbReference type="EMBL" id="TFY67674.1"/>
    </source>
</evidence>
<evidence type="ECO:0000313" key="3">
    <source>
        <dbReference type="Proteomes" id="UP000298327"/>
    </source>
</evidence>
<dbReference type="Gene3D" id="3.40.50.1820">
    <property type="entry name" value="alpha/beta hydrolase"/>
    <property type="match status" value="1"/>
</dbReference>
<organism evidence="2 3">
    <name type="scientific">Dentipellis fragilis</name>
    <dbReference type="NCBI Taxonomy" id="205917"/>
    <lineage>
        <taxon>Eukaryota</taxon>
        <taxon>Fungi</taxon>
        <taxon>Dikarya</taxon>
        <taxon>Basidiomycota</taxon>
        <taxon>Agaricomycotina</taxon>
        <taxon>Agaricomycetes</taxon>
        <taxon>Russulales</taxon>
        <taxon>Hericiaceae</taxon>
        <taxon>Dentipellis</taxon>
    </lineage>
</organism>
<evidence type="ECO:0008006" key="4">
    <source>
        <dbReference type="Google" id="ProtNLM"/>
    </source>
</evidence>
<feature type="compositionally biased region" description="Pro residues" evidence="1">
    <location>
        <begin position="118"/>
        <end position="136"/>
    </location>
</feature>
<feature type="region of interest" description="Disordered" evidence="1">
    <location>
        <begin position="351"/>
        <end position="382"/>
    </location>
</feature>
<dbReference type="SUPFAM" id="SSF53474">
    <property type="entry name" value="alpha/beta-Hydrolases"/>
    <property type="match status" value="1"/>
</dbReference>
<evidence type="ECO:0000256" key="1">
    <source>
        <dbReference type="SAM" id="MobiDB-lite"/>
    </source>
</evidence>
<dbReference type="AlphaFoldDB" id="A0A4Y9YZ79"/>
<gene>
    <name evidence="2" type="ORF">EVG20_g3856</name>
</gene>
<dbReference type="STRING" id="205917.A0A4Y9YZ79"/>
<dbReference type="EMBL" id="SEOQ01000184">
    <property type="protein sequence ID" value="TFY67674.1"/>
    <property type="molecule type" value="Genomic_DNA"/>
</dbReference>